<feature type="region of interest" description="Disordered" evidence="2">
    <location>
        <begin position="306"/>
        <end position="348"/>
    </location>
</feature>
<feature type="compositionally biased region" description="Basic and acidic residues" evidence="2">
    <location>
        <begin position="306"/>
        <end position="318"/>
    </location>
</feature>
<accession>A0A8R1UD43</accession>
<sequence>MFRHYKELQKSSTEEIKALQERYITALATASEKTNRAKETIAERDTLRKRKNEIVAEEVERAMEQFENEKSDLLDDLKNAKENLQIVLNEANRRLEMTEKQMRTIKRERDFFDRIVSENASVDDSLSPPEVDPFALLTSCEGAKRKVPEPIAAQFDRLRAAYEKCNKKRLADQTWGLFDAFLLRGCDLCKVPLEVNGVRNFIDHICGKKHSTKLEGIACADAFDFWLNAIETATYDDPLKQTTKWVDIATKARTMSGFEKLKSGSEKTTEMMKRKVEAENERVRFTQLEKEMEEMKLFWADLGEEVSRKRPRTESIKEEPEDDVIEYKEDDEDSAEEGEVVDWEVKTL</sequence>
<keyword evidence="4" id="KW-1185">Reference proteome</keyword>
<keyword evidence="1" id="KW-0175">Coiled coil</keyword>
<evidence type="ECO:0000256" key="1">
    <source>
        <dbReference type="SAM" id="Coils"/>
    </source>
</evidence>
<protein>
    <submittedName>
        <fullName evidence="3">Uncharacterized protein</fullName>
    </submittedName>
</protein>
<dbReference type="PANTHER" id="PTHR36936:SF3">
    <property type="entry name" value="PROTEIN CBG26223"/>
    <property type="match status" value="1"/>
</dbReference>
<evidence type="ECO:0000313" key="4">
    <source>
        <dbReference type="Proteomes" id="UP000005239"/>
    </source>
</evidence>
<evidence type="ECO:0000313" key="3">
    <source>
        <dbReference type="EnsemblMetazoa" id="PPA17347.1"/>
    </source>
</evidence>
<feature type="compositionally biased region" description="Acidic residues" evidence="2">
    <location>
        <begin position="319"/>
        <end position="342"/>
    </location>
</feature>
<gene>
    <name evidence="3" type="primary">WBGene00106901</name>
</gene>
<dbReference type="EnsemblMetazoa" id="PPA17347.1">
    <property type="protein sequence ID" value="PPA17347.1"/>
    <property type="gene ID" value="WBGene00106901"/>
</dbReference>
<feature type="coiled-coil region" evidence="1">
    <location>
        <begin position="49"/>
        <end position="108"/>
    </location>
</feature>
<proteinExistence type="predicted"/>
<accession>A0A2A6CVW6</accession>
<dbReference type="Proteomes" id="UP000005239">
    <property type="component" value="Unassembled WGS sequence"/>
</dbReference>
<evidence type="ECO:0000256" key="2">
    <source>
        <dbReference type="SAM" id="MobiDB-lite"/>
    </source>
</evidence>
<dbReference type="AlphaFoldDB" id="A0A2A6CVW6"/>
<name>A0A2A6CVW6_PRIPA</name>
<reference evidence="3" key="2">
    <citation type="submission" date="2022-06" db="UniProtKB">
        <authorList>
            <consortium name="EnsemblMetazoa"/>
        </authorList>
    </citation>
    <scope>IDENTIFICATION</scope>
    <source>
        <strain evidence="3">PS312</strain>
    </source>
</reference>
<dbReference type="PANTHER" id="PTHR36936">
    <property type="entry name" value="PROTEIN CBG25168"/>
    <property type="match status" value="1"/>
</dbReference>
<reference evidence="4" key="1">
    <citation type="journal article" date="2008" name="Nat. Genet.">
        <title>The Pristionchus pacificus genome provides a unique perspective on nematode lifestyle and parasitism.</title>
        <authorList>
            <person name="Dieterich C."/>
            <person name="Clifton S.W."/>
            <person name="Schuster L.N."/>
            <person name="Chinwalla A."/>
            <person name="Delehaunty K."/>
            <person name="Dinkelacker I."/>
            <person name="Fulton L."/>
            <person name="Fulton R."/>
            <person name="Godfrey J."/>
            <person name="Minx P."/>
            <person name="Mitreva M."/>
            <person name="Roeseler W."/>
            <person name="Tian H."/>
            <person name="Witte H."/>
            <person name="Yang S.P."/>
            <person name="Wilson R.K."/>
            <person name="Sommer R.J."/>
        </authorList>
    </citation>
    <scope>NUCLEOTIDE SEQUENCE [LARGE SCALE GENOMIC DNA]</scope>
    <source>
        <strain evidence="4">PS312</strain>
    </source>
</reference>
<organism evidence="3 4">
    <name type="scientific">Pristionchus pacificus</name>
    <name type="common">Parasitic nematode worm</name>
    <dbReference type="NCBI Taxonomy" id="54126"/>
    <lineage>
        <taxon>Eukaryota</taxon>
        <taxon>Metazoa</taxon>
        <taxon>Ecdysozoa</taxon>
        <taxon>Nematoda</taxon>
        <taxon>Chromadorea</taxon>
        <taxon>Rhabditida</taxon>
        <taxon>Rhabditina</taxon>
        <taxon>Diplogasteromorpha</taxon>
        <taxon>Diplogasteroidea</taxon>
        <taxon>Neodiplogasteridae</taxon>
        <taxon>Pristionchus</taxon>
    </lineage>
</organism>